<organism evidence="1 2">
    <name type="scientific">Plakobranchus ocellatus</name>
    <dbReference type="NCBI Taxonomy" id="259542"/>
    <lineage>
        <taxon>Eukaryota</taxon>
        <taxon>Metazoa</taxon>
        <taxon>Spiralia</taxon>
        <taxon>Lophotrochozoa</taxon>
        <taxon>Mollusca</taxon>
        <taxon>Gastropoda</taxon>
        <taxon>Heterobranchia</taxon>
        <taxon>Euthyneura</taxon>
        <taxon>Panpulmonata</taxon>
        <taxon>Sacoglossa</taxon>
        <taxon>Placobranchoidea</taxon>
        <taxon>Plakobranchidae</taxon>
        <taxon>Plakobranchus</taxon>
    </lineage>
</organism>
<sequence length="125" mass="14365">MDCVMEGRRQRLEEKVVEWEDREEDFKPCGQNKTFIRDVNLGLCLQIQADLRFFQDCPSAKHFCQSNVLTYWTAEFHKNLLAQPECVMPSDTGEGHLLSSTFSSVLKIRSPPEVEKVCGGHICAW</sequence>
<evidence type="ECO:0000313" key="1">
    <source>
        <dbReference type="EMBL" id="GFO40432.1"/>
    </source>
</evidence>
<evidence type="ECO:0000313" key="2">
    <source>
        <dbReference type="Proteomes" id="UP000735302"/>
    </source>
</evidence>
<dbReference type="AlphaFoldDB" id="A0AAV4D8L2"/>
<dbReference type="EMBL" id="BLXT01007613">
    <property type="protein sequence ID" value="GFO40432.1"/>
    <property type="molecule type" value="Genomic_DNA"/>
</dbReference>
<dbReference type="Proteomes" id="UP000735302">
    <property type="component" value="Unassembled WGS sequence"/>
</dbReference>
<proteinExistence type="predicted"/>
<gene>
    <name evidence="1" type="ORF">PoB_006693700</name>
</gene>
<reference evidence="1 2" key="1">
    <citation type="journal article" date="2021" name="Elife">
        <title>Chloroplast acquisition without the gene transfer in kleptoplastic sea slugs, Plakobranchus ocellatus.</title>
        <authorList>
            <person name="Maeda T."/>
            <person name="Takahashi S."/>
            <person name="Yoshida T."/>
            <person name="Shimamura S."/>
            <person name="Takaki Y."/>
            <person name="Nagai Y."/>
            <person name="Toyoda A."/>
            <person name="Suzuki Y."/>
            <person name="Arimoto A."/>
            <person name="Ishii H."/>
            <person name="Satoh N."/>
            <person name="Nishiyama T."/>
            <person name="Hasebe M."/>
            <person name="Maruyama T."/>
            <person name="Minagawa J."/>
            <person name="Obokata J."/>
            <person name="Shigenobu S."/>
        </authorList>
    </citation>
    <scope>NUCLEOTIDE SEQUENCE [LARGE SCALE GENOMIC DNA]</scope>
</reference>
<accession>A0AAV4D8L2</accession>
<name>A0AAV4D8L2_9GAST</name>
<protein>
    <submittedName>
        <fullName evidence="1">Uncharacterized protein</fullName>
    </submittedName>
</protein>
<keyword evidence="2" id="KW-1185">Reference proteome</keyword>
<comment type="caution">
    <text evidence="1">The sequence shown here is derived from an EMBL/GenBank/DDBJ whole genome shotgun (WGS) entry which is preliminary data.</text>
</comment>